<evidence type="ECO:0000256" key="3">
    <source>
        <dbReference type="ARBA" id="ARBA00022737"/>
    </source>
</evidence>
<evidence type="ECO:0000256" key="10">
    <source>
        <dbReference type="ARBA" id="ARBA00023242"/>
    </source>
</evidence>
<comment type="similarity">
    <text evidence="2">Belongs to the SNF2/RAD54 helicase family.</text>
</comment>
<dbReference type="GO" id="GO:0005524">
    <property type="term" value="F:ATP binding"/>
    <property type="evidence" value="ECO:0007669"/>
    <property type="project" value="UniProtKB-KW"/>
</dbReference>
<feature type="region of interest" description="Disordered" evidence="11">
    <location>
        <begin position="1134"/>
        <end position="1154"/>
    </location>
</feature>
<name>A0A830HVW1_9CHLO</name>
<keyword evidence="6" id="KW-0347">Helicase</keyword>
<dbReference type="SMART" id="SM00487">
    <property type="entry name" value="DEXDc"/>
    <property type="match status" value="1"/>
</dbReference>
<dbReference type="SMART" id="SM01176">
    <property type="entry name" value="DUF4208"/>
    <property type="match status" value="1"/>
</dbReference>
<dbReference type="GO" id="GO:0003682">
    <property type="term" value="F:chromatin binding"/>
    <property type="evidence" value="ECO:0007669"/>
    <property type="project" value="TreeGrafter"/>
</dbReference>
<dbReference type="Gene3D" id="1.10.10.60">
    <property type="entry name" value="Homeodomain-like"/>
    <property type="match status" value="1"/>
</dbReference>
<evidence type="ECO:0000256" key="1">
    <source>
        <dbReference type="ARBA" id="ARBA00004123"/>
    </source>
</evidence>
<dbReference type="FunFam" id="3.40.50.10810:FF:000005">
    <property type="entry name" value="Photoperiod-independent early flowering 1"/>
    <property type="match status" value="1"/>
</dbReference>
<dbReference type="InterPro" id="IPR000953">
    <property type="entry name" value="Chromo/chromo_shadow_dom"/>
</dbReference>
<dbReference type="Pfam" id="PF23588">
    <property type="entry name" value="HTH_CHD1_Hrp3"/>
    <property type="match status" value="1"/>
</dbReference>
<dbReference type="SMART" id="SM00298">
    <property type="entry name" value="CHROMO"/>
    <property type="match status" value="2"/>
</dbReference>
<dbReference type="InterPro" id="IPR014001">
    <property type="entry name" value="Helicase_ATP-bd"/>
</dbReference>
<dbReference type="Gene3D" id="2.40.50.40">
    <property type="match status" value="2"/>
</dbReference>
<keyword evidence="4" id="KW-0547">Nucleotide-binding</keyword>
<feature type="compositionally biased region" description="Basic and acidic residues" evidence="11">
    <location>
        <begin position="35"/>
        <end position="58"/>
    </location>
</feature>
<evidence type="ECO:0000259" key="12">
    <source>
        <dbReference type="PROSITE" id="PS50013"/>
    </source>
</evidence>
<keyword evidence="9" id="KW-0238">DNA-binding</keyword>
<dbReference type="PANTHER" id="PTHR45623">
    <property type="entry name" value="CHROMODOMAIN-HELICASE-DNA-BINDING PROTEIN 3-RELATED-RELATED"/>
    <property type="match status" value="1"/>
</dbReference>
<feature type="region of interest" description="Disordered" evidence="11">
    <location>
        <begin position="1"/>
        <end position="262"/>
    </location>
</feature>
<dbReference type="Pfam" id="PF13907">
    <property type="entry name" value="CHD1-like_C"/>
    <property type="match status" value="1"/>
</dbReference>
<gene>
    <name evidence="15" type="ORF">PPROV_000862500</name>
</gene>
<feature type="domain" description="Helicase C-terminal" evidence="14">
    <location>
        <begin position="797"/>
        <end position="948"/>
    </location>
</feature>
<feature type="compositionally biased region" description="Basic residues" evidence="11">
    <location>
        <begin position="133"/>
        <end position="150"/>
    </location>
</feature>
<evidence type="ECO:0000256" key="4">
    <source>
        <dbReference type="ARBA" id="ARBA00022741"/>
    </source>
</evidence>
<feature type="domain" description="Chromo" evidence="12">
    <location>
        <begin position="377"/>
        <end position="434"/>
    </location>
</feature>
<keyword evidence="3" id="KW-0677">Repeat</keyword>
<dbReference type="SMART" id="SM00490">
    <property type="entry name" value="HELICc"/>
    <property type="match status" value="1"/>
</dbReference>
<dbReference type="InterPro" id="IPR002464">
    <property type="entry name" value="DNA/RNA_helicase_DEAH_CS"/>
</dbReference>
<dbReference type="PROSITE" id="PS51192">
    <property type="entry name" value="HELICASE_ATP_BIND_1"/>
    <property type="match status" value="1"/>
</dbReference>
<dbReference type="GO" id="GO:0005634">
    <property type="term" value="C:nucleus"/>
    <property type="evidence" value="ECO:0007669"/>
    <property type="project" value="UniProtKB-SubCell"/>
</dbReference>
<evidence type="ECO:0000256" key="8">
    <source>
        <dbReference type="ARBA" id="ARBA00022853"/>
    </source>
</evidence>
<dbReference type="GO" id="GO:0042393">
    <property type="term" value="F:histone binding"/>
    <property type="evidence" value="ECO:0007669"/>
    <property type="project" value="TreeGrafter"/>
</dbReference>
<dbReference type="InterPro" id="IPR025260">
    <property type="entry name" value="CHD1-like_C"/>
</dbReference>
<keyword evidence="10" id="KW-0539">Nucleus</keyword>
<feature type="compositionally biased region" description="Acidic residues" evidence="11">
    <location>
        <begin position="104"/>
        <end position="116"/>
    </location>
</feature>
<dbReference type="Gene3D" id="3.40.50.300">
    <property type="entry name" value="P-loop containing nucleotide triphosphate hydrolases"/>
    <property type="match status" value="1"/>
</dbReference>
<comment type="caution">
    <text evidence="15">The sequence shown here is derived from an EMBL/GenBank/DDBJ whole genome shotgun (WGS) entry which is preliminary data.</text>
</comment>
<dbReference type="PANTHER" id="PTHR45623:SF14">
    <property type="entry name" value="CHROMODOMAIN-HELICASE-DNA-BINDING PROTEIN 1"/>
    <property type="match status" value="1"/>
</dbReference>
<proteinExistence type="inferred from homology"/>
<protein>
    <submittedName>
        <fullName evidence="15">Uncharacterized protein</fullName>
    </submittedName>
</protein>
<comment type="subcellular location">
    <subcellularLocation>
        <location evidence="1">Nucleus</location>
    </subcellularLocation>
</comment>
<keyword evidence="5" id="KW-0378">Hydrolase</keyword>
<evidence type="ECO:0000256" key="7">
    <source>
        <dbReference type="ARBA" id="ARBA00022840"/>
    </source>
</evidence>
<feature type="compositionally biased region" description="Basic and acidic residues" evidence="11">
    <location>
        <begin position="1451"/>
        <end position="1470"/>
    </location>
</feature>
<keyword evidence="8" id="KW-0156">Chromatin regulator</keyword>
<feature type="compositionally biased region" description="Acidic residues" evidence="11">
    <location>
        <begin position="215"/>
        <end position="235"/>
    </location>
</feature>
<dbReference type="Proteomes" id="UP000660262">
    <property type="component" value="Unassembled WGS sequence"/>
</dbReference>
<dbReference type="InterPro" id="IPR000330">
    <property type="entry name" value="SNF2_N"/>
</dbReference>
<feature type="domain" description="Helicase ATP-binding" evidence="13">
    <location>
        <begin position="479"/>
        <end position="664"/>
    </location>
</feature>
<dbReference type="InterPro" id="IPR016197">
    <property type="entry name" value="Chromo-like_dom_sf"/>
</dbReference>
<evidence type="ECO:0000256" key="9">
    <source>
        <dbReference type="ARBA" id="ARBA00023125"/>
    </source>
</evidence>
<evidence type="ECO:0000256" key="11">
    <source>
        <dbReference type="SAM" id="MobiDB-lite"/>
    </source>
</evidence>
<feature type="compositionally biased region" description="Low complexity" evidence="11">
    <location>
        <begin position="151"/>
        <end position="172"/>
    </location>
</feature>
<sequence length="1554" mass="170472">MAEPAFAGVVSSSSQEEEEEQEQEQGQEVVQMEMGARDSGNDVRAVYAHDSHEMMHDSPDDDDDDDDDLGNDGDDGSDDDFDIEQETQQQAAGAGAAGAGAAHDDDDDDGDDDGDEYEMKIISATRWVWVKKEKPKKPAPVKQAKRKGAKTKAAAAPARHGAGRQTASRAGSRTGGAGSSSARNARFATLSAEDEEARRGALGLRTRERKTYAEDANDDDLFETDDDDADDDADDDHVRAKKRSKPSARARTTKADDPEAKAPVKLAVDFPDDNLIPREIDSIISHRKPGSTTEGGDDVSWESAEFRIKWRYRSYQHSEWVSHEDLEHKQLPGFKKVANYIKRQKDRAYNRQYMTREEKEVDDVQVEMERQQIERFMTVDRVVSEDTVTGKLLCKWKALPYQECTWEWPEDIEEFLGEVDLFRDRAQEALQRGDTVGKARASYVAEMRQAKTKHLLHQPSTLKGGKLRDYQLDGLNWMIKTWSFNMNGILADEMGLGKTVQCVSMISWLQCERNVRGPFLVVVPLSTIDNWEREFKKWAPNVNTVTYIGSAQSRGVARSWEFHTRDFDASGKRRLQKKSQSGNGYMMNVLLTTYEIIMQDSTNLMSVPWAYLVVDEAHRLKNPESRLYQDLMKLHIDNKLLVTGTPLQNSIQELWALLHFIQPDKFDNLGTFEVKYNMQDQESIQELHETLRPHLIRRIVKDVEKSLPPKSERILRVEMTPLQKKYYKMILSRNFDALNKGVRGPQVTLLNVIMELKKCCNHPFLFESAEAEVFGGVDGSTSGYGDRVAMSSGKVNLLDQLLRRLKETGHRVLIFSQMVRMLDILEDYLTNRGWAHQRLDGSTSASRRKEAMEHFNAPGSQDFCFLLSTRAGGLGINLATADTVVLFDSDWNPQNDLQAMARAHRIGQTQSVNIYRFVTKDSVEEDIIERAKSKMVLDALVIQKMDASGGVGDPALEGGGGGGGGVSKKINANMPFDKKDLDQILKFGAQQLFAEEDAKAEGGDAAGDGANAAAASAAGALDLDEILSRAEQMNTTAADAVPDAAKELLGGFGNVSNFAHSAEDDAAFWEKLIPVQERIAAKEEEEQVLLPRQARMQQVNYNEGGGGLGAGSRPEGSDAIENALATVSAWPSVSAGGGGDTASAGASDAPQPAEVRRKDAAALVRAIKKFGRATGRWDDLAKEAGMPFNDPAVTASHGEVLMSALLGACAKALFSAVERSIEPKEALVNFFGHPVKAAEIHGRCDELDVLAEKVAKAEAKGSALTFRLAANEAVRTPPWGKAVDWKSNDDAMLLLGVHRYGFGAWTAVEQDDSLQLREKLSPTDDPMKGPKASQLDARAAALLRKLLAVKDMAAAAAERGGTKRKRAANKADGAEVGAPPPPPPPPSSSGGVGGGGSALHAAAAPAAAKPKKPRASGQGAVAGAATKKKQPPPPPPTAAAVPPPLDQATTDEAKQRMRPVKDTLQKLRELGRRDDLEPTFIQKKTKKYLMTCGQQVDNVLSQLRASGAPAHIEQLERAMWQYVASSVSFPGTNEEKGKKIQKKYLKFKRESSSL</sequence>
<keyword evidence="16" id="KW-1185">Reference proteome</keyword>
<dbReference type="CDD" id="cd18793">
    <property type="entry name" value="SF2_C_SNF"/>
    <property type="match status" value="1"/>
</dbReference>
<dbReference type="GO" id="GO:0000785">
    <property type="term" value="C:chromatin"/>
    <property type="evidence" value="ECO:0007669"/>
    <property type="project" value="TreeGrafter"/>
</dbReference>
<dbReference type="OrthoDB" id="5857104at2759"/>
<keyword evidence="7" id="KW-0067">ATP-binding</keyword>
<feature type="compositionally biased region" description="Acidic residues" evidence="11">
    <location>
        <begin position="59"/>
        <end position="85"/>
    </location>
</feature>
<dbReference type="Pfam" id="PF00385">
    <property type="entry name" value="Chromo"/>
    <property type="match status" value="1"/>
</dbReference>
<evidence type="ECO:0000256" key="6">
    <source>
        <dbReference type="ARBA" id="ARBA00022806"/>
    </source>
</evidence>
<evidence type="ECO:0000259" key="13">
    <source>
        <dbReference type="PROSITE" id="PS51192"/>
    </source>
</evidence>
<dbReference type="InterPro" id="IPR001650">
    <property type="entry name" value="Helicase_C-like"/>
</dbReference>
<dbReference type="GO" id="GO:0016887">
    <property type="term" value="F:ATP hydrolysis activity"/>
    <property type="evidence" value="ECO:0007669"/>
    <property type="project" value="TreeGrafter"/>
</dbReference>
<dbReference type="SUPFAM" id="SSF52540">
    <property type="entry name" value="P-loop containing nucleoside triphosphate hydrolases"/>
    <property type="match status" value="2"/>
</dbReference>
<evidence type="ECO:0000313" key="16">
    <source>
        <dbReference type="Proteomes" id="UP000660262"/>
    </source>
</evidence>
<dbReference type="SUPFAM" id="SSF54160">
    <property type="entry name" value="Chromo domain-like"/>
    <property type="match status" value="2"/>
</dbReference>
<dbReference type="InterPro" id="IPR027417">
    <property type="entry name" value="P-loop_NTPase"/>
</dbReference>
<feature type="compositionally biased region" description="Basic and acidic residues" evidence="11">
    <location>
        <begin position="253"/>
        <end position="262"/>
    </location>
</feature>
<evidence type="ECO:0000256" key="5">
    <source>
        <dbReference type="ARBA" id="ARBA00022801"/>
    </source>
</evidence>
<dbReference type="InterPro" id="IPR049730">
    <property type="entry name" value="SNF2/RAD54-like_C"/>
</dbReference>
<feature type="region of interest" description="Disordered" evidence="11">
    <location>
        <begin position="1356"/>
        <end position="1470"/>
    </location>
</feature>
<dbReference type="PROSITE" id="PS51194">
    <property type="entry name" value="HELICASE_CTER"/>
    <property type="match status" value="1"/>
</dbReference>
<dbReference type="GO" id="GO:0003677">
    <property type="term" value="F:DNA binding"/>
    <property type="evidence" value="ECO:0007669"/>
    <property type="project" value="UniProtKB-KW"/>
</dbReference>
<dbReference type="Pfam" id="PF00271">
    <property type="entry name" value="Helicase_C"/>
    <property type="match status" value="1"/>
</dbReference>
<dbReference type="EMBL" id="BNJQ01000027">
    <property type="protein sequence ID" value="GHP09890.1"/>
    <property type="molecule type" value="Genomic_DNA"/>
</dbReference>
<accession>A0A830HVW1</accession>
<dbReference type="GO" id="GO:0140658">
    <property type="term" value="F:ATP-dependent chromatin remodeler activity"/>
    <property type="evidence" value="ECO:0007669"/>
    <property type="project" value="TreeGrafter"/>
</dbReference>
<organism evidence="15 16">
    <name type="scientific">Pycnococcus provasolii</name>
    <dbReference type="NCBI Taxonomy" id="41880"/>
    <lineage>
        <taxon>Eukaryota</taxon>
        <taxon>Viridiplantae</taxon>
        <taxon>Chlorophyta</taxon>
        <taxon>Pseudoscourfieldiophyceae</taxon>
        <taxon>Pseudoscourfieldiales</taxon>
        <taxon>Pycnococcaceae</taxon>
        <taxon>Pycnococcus</taxon>
    </lineage>
</organism>
<dbReference type="InterPro" id="IPR023780">
    <property type="entry name" value="Chromo_domain"/>
</dbReference>
<feature type="compositionally biased region" description="Pro residues" evidence="11">
    <location>
        <begin position="1431"/>
        <end position="1445"/>
    </location>
</feature>
<dbReference type="InterPro" id="IPR056302">
    <property type="entry name" value="CHD1-2/Hrp3_HTH"/>
</dbReference>
<dbReference type="PROSITE" id="PS00690">
    <property type="entry name" value="DEAH_ATP_HELICASE"/>
    <property type="match status" value="1"/>
</dbReference>
<dbReference type="GO" id="GO:0004386">
    <property type="term" value="F:helicase activity"/>
    <property type="evidence" value="ECO:0007669"/>
    <property type="project" value="UniProtKB-KW"/>
</dbReference>
<dbReference type="InterPro" id="IPR038718">
    <property type="entry name" value="SNF2-like_sf"/>
</dbReference>
<feature type="compositionally biased region" description="Basic residues" evidence="11">
    <location>
        <begin position="239"/>
        <end position="252"/>
    </location>
</feature>
<dbReference type="Gene3D" id="3.40.50.10810">
    <property type="entry name" value="Tandem AAA-ATPase domain"/>
    <property type="match status" value="1"/>
</dbReference>
<feature type="compositionally biased region" description="Pro residues" evidence="11">
    <location>
        <begin position="1378"/>
        <end position="1387"/>
    </location>
</feature>
<dbReference type="PROSITE" id="PS50013">
    <property type="entry name" value="CHROMO_2"/>
    <property type="match status" value="1"/>
</dbReference>
<dbReference type="Pfam" id="PF00176">
    <property type="entry name" value="SNF2-rel_dom"/>
    <property type="match status" value="1"/>
</dbReference>
<evidence type="ECO:0000259" key="14">
    <source>
        <dbReference type="PROSITE" id="PS51194"/>
    </source>
</evidence>
<dbReference type="GO" id="GO:0034728">
    <property type="term" value="P:nucleosome organization"/>
    <property type="evidence" value="ECO:0007669"/>
    <property type="project" value="TreeGrafter"/>
</dbReference>
<feature type="compositionally biased region" description="Low complexity" evidence="11">
    <location>
        <begin position="1398"/>
        <end position="1408"/>
    </location>
</feature>
<dbReference type="CDD" id="cd18660">
    <property type="entry name" value="CD1_tandem"/>
    <property type="match status" value="1"/>
</dbReference>
<reference evidence="15" key="1">
    <citation type="submission" date="2020-10" db="EMBL/GenBank/DDBJ databases">
        <title>Unveiling of a novel bifunctional photoreceptor, Dualchrome1, isolated from a cosmopolitan green alga.</title>
        <authorList>
            <person name="Suzuki S."/>
            <person name="Kawachi M."/>
        </authorList>
    </citation>
    <scope>NUCLEOTIDE SEQUENCE</scope>
    <source>
        <strain evidence="15">NIES 2893</strain>
    </source>
</reference>
<evidence type="ECO:0000256" key="2">
    <source>
        <dbReference type="ARBA" id="ARBA00007025"/>
    </source>
</evidence>
<evidence type="ECO:0000313" key="15">
    <source>
        <dbReference type="EMBL" id="GHP09890.1"/>
    </source>
</evidence>
<feature type="compositionally biased region" description="Acidic residues" evidence="11">
    <location>
        <begin position="15"/>
        <end position="25"/>
    </location>
</feature>